<dbReference type="InterPro" id="IPR014748">
    <property type="entry name" value="Enoyl-CoA_hydra_C"/>
</dbReference>
<dbReference type="EMBL" id="LAZR01000506">
    <property type="protein sequence ID" value="KKN66253.1"/>
    <property type="molecule type" value="Genomic_DNA"/>
</dbReference>
<dbReference type="PANTHER" id="PTHR43459">
    <property type="entry name" value="ENOYL-COA HYDRATASE"/>
    <property type="match status" value="1"/>
</dbReference>
<comment type="caution">
    <text evidence="1">The sequence shown here is derived from an EMBL/GenBank/DDBJ whole genome shotgun (WGS) entry which is preliminary data.</text>
</comment>
<dbReference type="CDD" id="cd06558">
    <property type="entry name" value="crotonase-like"/>
    <property type="match status" value="1"/>
</dbReference>
<dbReference type="SUPFAM" id="SSF52096">
    <property type="entry name" value="ClpP/crotonase"/>
    <property type="match status" value="1"/>
</dbReference>
<evidence type="ECO:0000313" key="1">
    <source>
        <dbReference type="EMBL" id="KKN66253.1"/>
    </source>
</evidence>
<proteinExistence type="predicted"/>
<dbReference type="Pfam" id="PF00378">
    <property type="entry name" value="ECH_1"/>
    <property type="match status" value="1"/>
</dbReference>
<organism evidence="1">
    <name type="scientific">marine sediment metagenome</name>
    <dbReference type="NCBI Taxonomy" id="412755"/>
    <lineage>
        <taxon>unclassified sequences</taxon>
        <taxon>metagenomes</taxon>
        <taxon>ecological metagenomes</taxon>
    </lineage>
</organism>
<sequence>MTDNPVISAFNEQTGVATLTFNRPEVLNAINVPMARAFRHAIQDLARTAGLRCVVLTGSGRAFMAGGDVASMSGSPDQARNAVNGMLDALIPAILQLRSMDAPVIAGVKGAAAGAGLSLALMADLVVAEENARFLIAYNGIGTVPDCGGTWFLPHKIGSARATEMMMLGRTLSAIEAKQLGLVTEVSSEAKFEEVLAATVHRVANGPTRAFGAFRRLVDDAHGSPLKVHLEAERQAFLTATETADFAEGVSAFLAKRPAFFSGR</sequence>
<dbReference type="AlphaFoldDB" id="A0A0F9VKA3"/>
<dbReference type="Gene3D" id="1.10.12.10">
    <property type="entry name" value="Lyase 2-enoyl-coa Hydratase, Chain A, domain 2"/>
    <property type="match status" value="1"/>
</dbReference>
<dbReference type="InterPro" id="IPR029045">
    <property type="entry name" value="ClpP/crotonase-like_dom_sf"/>
</dbReference>
<dbReference type="InterPro" id="IPR001753">
    <property type="entry name" value="Enoyl-CoA_hydra/iso"/>
</dbReference>
<accession>A0A0F9VKA3</accession>
<protein>
    <recommendedName>
        <fullName evidence="2">Enoyl-CoA hydratase</fullName>
    </recommendedName>
</protein>
<dbReference type="PANTHER" id="PTHR43459:SF1">
    <property type="entry name" value="EG:BACN32G11.4 PROTEIN"/>
    <property type="match status" value="1"/>
</dbReference>
<evidence type="ECO:0008006" key="2">
    <source>
        <dbReference type="Google" id="ProtNLM"/>
    </source>
</evidence>
<dbReference type="Gene3D" id="3.90.226.10">
    <property type="entry name" value="2-enoyl-CoA Hydratase, Chain A, domain 1"/>
    <property type="match status" value="1"/>
</dbReference>
<gene>
    <name evidence="1" type="ORF">LCGC14_0473380</name>
</gene>
<reference evidence="1" key="1">
    <citation type="journal article" date="2015" name="Nature">
        <title>Complex archaea that bridge the gap between prokaryotes and eukaryotes.</title>
        <authorList>
            <person name="Spang A."/>
            <person name="Saw J.H."/>
            <person name="Jorgensen S.L."/>
            <person name="Zaremba-Niedzwiedzka K."/>
            <person name="Martijn J."/>
            <person name="Lind A.E."/>
            <person name="van Eijk R."/>
            <person name="Schleper C."/>
            <person name="Guy L."/>
            <person name="Ettema T.J."/>
        </authorList>
    </citation>
    <scope>NUCLEOTIDE SEQUENCE</scope>
</reference>
<name>A0A0F9VKA3_9ZZZZ</name>